<gene>
    <name evidence="1" type="ORF">BaRGS_00028060</name>
</gene>
<dbReference type="Proteomes" id="UP001519460">
    <property type="component" value="Unassembled WGS sequence"/>
</dbReference>
<keyword evidence="2" id="KW-1185">Reference proteome</keyword>
<evidence type="ECO:0000313" key="2">
    <source>
        <dbReference type="Proteomes" id="UP001519460"/>
    </source>
</evidence>
<proteinExistence type="predicted"/>
<comment type="caution">
    <text evidence="1">The sequence shown here is derived from an EMBL/GenBank/DDBJ whole genome shotgun (WGS) entry which is preliminary data.</text>
</comment>
<accession>A0ABD0K1G0</accession>
<organism evidence="1 2">
    <name type="scientific">Batillaria attramentaria</name>
    <dbReference type="NCBI Taxonomy" id="370345"/>
    <lineage>
        <taxon>Eukaryota</taxon>
        <taxon>Metazoa</taxon>
        <taxon>Spiralia</taxon>
        <taxon>Lophotrochozoa</taxon>
        <taxon>Mollusca</taxon>
        <taxon>Gastropoda</taxon>
        <taxon>Caenogastropoda</taxon>
        <taxon>Sorbeoconcha</taxon>
        <taxon>Cerithioidea</taxon>
        <taxon>Batillariidae</taxon>
        <taxon>Batillaria</taxon>
    </lineage>
</organism>
<dbReference type="EMBL" id="JACVVK020000276">
    <property type="protein sequence ID" value="KAK7480692.1"/>
    <property type="molecule type" value="Genomic_DNA"/>
</dbReference>
<dbReference type="AlphaFoldDB" id="A0ABD0K1G0"/>
<protein>
    <submittedName>
        <fullName evidence="1">Uncharacterized protein</fullName>
    </submittedName>
</protein>
<reference evidence="1 2" key="1">
    <citation type="journal article" date="2023" name="Sci. Data">
        <title>Genome assembly of the Korean intertidal mud-creeper Batillaria attramentaria.</title>
        <authorList>
            <person name="Patra A.K."/>
            <person name="Ho P.T."/>
            <person name="Jun S."/>
            <person name="Lee S.J."/>
            <person name="Kim Y."/>
            <person name="Won Y.J."/>
        </authorList>
    </citation>
    <scope>NUCLEOTIDE SEQUENCE [LARGE SCALE GENOMIC DNA]</scope>
    <source>
        <strain evidence="1">Wonlab-2016</strain>
    </source>
</reference>
<sequence length="159" mass="18280">MASKRSVSPTQHDYLTHPKHNRRQLCSGWYIYYTIRLWPAFRNQEPCTPHLPYCGLYKFPHKDCTNSAPTNLVWLLEIKYLAGRMHFWLLILEDMSDSAGKGSSGCQAKDSTGMLLLAMLQSFPNDYFKFKASDQRAISEKPQPLIFATCKHSSHLVPL</sequence>
<evidence type="ECO:0000313" key="1">
    <source>
        <dbReference type="EMBL" id="KAK7480692.1"/>
    </source>
</evidence>
<name>A0ABD0K1G0_9CAEN</name>